<proteinExistence type="predicted"/>
<dbReference type="OrthoDB" id="3213869at2"/>
<keyword evidence="1" id="KW-0808">Transferase</keyword>
<protein>
    <submittedName>
        <fullName evidence="1">Hpr(Ser) kinase/phosphatase</fullName>
    </submittedName>
</protein>
<evidence type="ECO:0000313" key="2">
    <source>
        <dbReference type="Proteomes" id="UP000295030"/>
    </source>
</evidence>
<dbReference type="EMBL" id="SMFY01000002">
    <property type="protein sequence ID" value="TCK28078.1"/>
    <property type="molecule type" value="Genomic_DNA"/>
</dbReference>
<dbReference type="Gene3D" id="3.40.50.300">
    <property type="entry name" value="P-loop containing nucleotide triphosphate hydrolases"/>
    <property type="match status" value="1"/>
</dbReference>
<dbReference type="SUPFAM" id="SSF53795">
    <property type="entry name" value="PEP carboxykinase-like"/>
    <property type="match status" value="1"/>
</dbReference>
<evidence type="ECO:0000313" key="1">
    <source>
        <dbReference type="EMBL" id="TCK28078.1"/>
    </source>
</evidence>
<keyword evidence="1" id="KW-0418">Kinase</keyword>
<sequence>MTDGLLCGWRIRSDIALPELLDWQGDDRIPDLVVRLGEVDERLPEGREISPLLQIDGTGAGLLQVPMVGRFLVRPSGGITIAPQPEASEAEIRLFLLGSVLGMVCHQRALLPLHASSVAIDGGAVAFCGPSGMGKSTLALRFAQHGHSVVSDDICVIETCEPPRVRPCFPRLKLWRDTMEDAALSPEGLERNRRGQEKFHFRAPHAGVREPLPLRAIFLLRRAGSGEGEGIQRLAAPLDIMAALEAETFRLQVGHALGRAETLFQARALIANDVPVYRLTRRADAQPDRWLDAIAATIRG</sequence>
<dbReference type="GO" id="GO:0016301">
    <property type="term" value="F:kinase activity"/>
    <property type="evidence" value="ECO:0007669"/>
    <property type="project" value="UniProtKB-KW"/>
</dbReference>
<gene>
    <name evidence="1" type="ORF">EV667_2074</name>
</gene>
<reference evidence="1 2" key="1">
    <citation type="submission" date="2019-03" db="EMBL/GenBank/DDBJ databases">
        <title>Genomic Encyclopedia of Type Strains, Phase IV (KMG-IV): sequencing the most valuable type-strain genomes for metagenomic binning, comparative biology and taxonomic classification.</title>
        <authorList>
            <person name="Goeker M."/>
        </authorList>
    </citation>
    <scope>NUCLEOTIDE SEQUENCE [LARGE SCALE GENOMIC DNA]</scope>
    <source>
        <strain evidence="1 2">DSM 101</strain>
    </source>
</reference>
<dbReference type="AlphaFoldDB" id="A0A4R1I063"/>
<dbReference type="InterPro" id="IPR027417">
    <property type="entry name" value="P-loop_NTPase"/>
</dbReference>
<keyword evidence="2" id="KW-1185">Reference proteome</keyword>
<dbReference type="Proteomes" id="UP000295030">
    <property type="component" value="Unassembled WGS sequence"/>
</dbReference>
<accession>A0A4R1I063</accession>
<organism evidence="1 2">
    <name type="scientific">Ancylobacter aquaticus</name>
    <dbReference type="NCBI Taxonomy" id="100"/>
    <lineage>
        <taxon>Bacteria</taxon>
        <taxon>Pseudomonadati</taxon>
        <taxon>Pseudomonadota</taxon>
        <taxon>Alphaproteobacteria</taxon>
        <taxon>Hyphomicrobiales</taxon>
        <taxon>Xanthobacteraceae</taxon>
        <taxon>Ancylobacter</taxon>
    </lineage>
</organism>
<dbReference type="RefSeq" id="WP_131835266.1">
    <property type="nucleotide sequence ID" value="NZ_SMFY01000002.1"/>
</dbReference>
<comment type="caution">
    <text evidence="1">The sequence shown here is derived from an EMBL/GenBank/DDBJ whole genome shotgun (WGS) entry which is preliminary data.</text>
</comment>
<name>A0A4R1I063_ANCAQ</name>